<proteinExistence type="predicted"/>
<dbReference type="AlphaFoldDB" id="A0A5B0MMY3"/>
<accession>A0A5B0MMY3</accession>
<name>A0A5B0MMY3_PUCGR</name>
<reference evidence="1 2" key="1">
    <citation type="submission" date="2019-05" db="EMBL/GenBank/DDBJ databases">
        <title>Emergence of the Ug99 lineage of the wheat stem rust pathogen through somatic hybridization.</title>
        <authorList>
            <person name="Li F."/>
            <person name="Upadhyaya N.M."/>
            <person name="Sperschneider J."/>
            <person name="Matny O."/>
            <person name="Nguyen-Phuc H."/>
            <person name="Mago R."/>
            <person name="Raley C."/>
            <person name="Miller M.E."/>
            <person name="Silverstein K.A.T."/>
            <person name="Henningsen E."/>
            <person name="Hirsch C.D."/>
            <person name="Visser B."/>
            <person name="Pretorius Z.A."/>
            <person name="Steffenson B.J."/>
            <person name="Schwessinger B."/>
            <person name="Dodds P.N."/>
            <person name="Figueroa M."/>
        </authorList>
    </citation>
    <scope>NUCLEOTIDE SEQUENCE [LARGE SCALE GENOMIC DNA]</scope>
    <source>
        <strain evidence="1">21-0</strain>
    </source>
</reference>
<dbReference type="EMBL" id="VSWC01000144">
    <property type="protein sequence ID" value="KAA1077374.1"/>
    <property type="molecule type" value="Genomic_DNA"/>
</dbReference>
<protein>
    <submittedName>
        <fullName evidence="1">Uncharacterized protein</fullName>
    </submittedName>
</protein>
<evidence type="ECO:0000313" key="1">
    <source>
        <dbReference type="EMBL" id="KAA1077374.1"/>
    </source>
</evidence>
<evidence type="ECO:0000313" key="2">
    <source>
        <dbReference type="Proteomes" id="UP000324748"/>
    </source>
</evidence>
<organism evidence="1 2">
    <name type="scientific">Puccinia graminis f. sp. tritici</name>
    <dbReference type="NCBI Taxonomy" id="56615"/>
    <lineage>
        <taxon>Eukaryota</taxon>
        <taxon>Fungi</taxon>
        <taxon>Dikarya</taxon>
        <taxon>Basidiomycota</taxon>
        <taxon>Pucciniomycotina</taxon>
        <taxon>Pucciniomycetes</taxon>
        <taxon>Pucciniales</taxon>
        <taxon>Pucciniaceae</taxon>
        <taxon>Puccinia</taxon>
    </lineage>
</organism>
<dbReference type="Proteomes" id="UP000324748">
    <property type="component" value="Unassembled WGS sequence"/>
</dbReference>
<keyword evidence="2" id="KW-1185">Reference proteome</keyword>
<sequence length="129" mass="14322">MANTQDNKLCSDSIVHSLVIDSRESGLPQGISPWTHLHLEGRPCGYKDMPCHDFKPEVVDIGPLNPTSDHYVRSDPSRQGHQCNLHTPLVPVADPLRSLFLVRRCPEIANSNYTLRTPKTPIDCSALAI</sequence>
<comment type="caution">
    <text evidence="1">The sequence shown here is derived from an EMBL/GenBank/DDBJ whole genome shotgun (WGS) entry which is preliminary data.</text>
</comment>
<gene>
    <name evidence="1" type="ORF">PGT21_005137</name>
</gene>